<dbReference type="PANTHER" id="PTHR24291">
    <property type="entry name" value="CYTOCHROME P450 FAMILY 4"/>
    <property type="match status" value="1"/>
</dbReference>
<proteinExistence type="inferred from homology"/>
<dbReference type="PRINTS" id="PR00385">
    <property type="entry name" value="P450"/>
</dbReference>
<accession>A0A226ENJ9</accession>
<keyword evidence="15" id="KW-1133">Transmembrane helix</keyword>
<dbReference type="GO" id="GO:0020037">
    <property type="term" value="F:heme binding"/>
    <property type="evidence" value="ECO:0007669"/>
    <property type="project" value="InterPro"/>
</dbReference>
<dbReference type="InterPro" id="IPR002401">
    <property type="entry name" value="Cyt_P450_E_grp-I"/>
</dbReference>
<dbReference type="InterPro" id="IPR036396">
    <property type="entry name" value="Cyt_P450_sf"/>
</dbReference>
<dbReference type="GO" id="GO:0004497">
    <property type="term" value="F:monooxygenase activity"/>
    <property type="evidence" value="ECO:0007669"/>
    <property type="project" value="UniProtKB-KW"/>
</dbReference>
<evidence type="ECO:0000256" key="4">
    <source>
        <dbReference type="ARBA" id="ARBA00010617"/>
    </source>
</evidence>
<dbReference type="EMBL" id="LNIX01000003">
    <property type="protein sequence ID" value="OXA58707.1"/>
    <property type="molecule type" value="Genomic_DNA"/>
</dbReference>
<evidence type="ECO:0000256" key="11">
    <source>
        <dbReference type="ARBA" id="ARBA00023033"/>
    </source>
</evidence>
<protein>
    <submittedName>
        <fullName evidence="16">Cytochrome P450 4C1</fullName>
    </submittedName>
</protein>
<comment type="caution">
    <text evidence="16">The sequence shown here is derived from an EMBL/GenBank/DDBJ whole genome shotgun (WGS) entry which is preliminary data.</text>
</comment>
<evidence type="ECO:0000256" key="13">
    <source>
        <dbReference type="PIRSR" id="PIRSR602401-1"/>
    </source>
</evidence>
<dbReference type="PANTHER" id="PTHR24291:SF189">
    <property type="entry name" value="CYTOCHROME P450 4C3-RELATED"/>
    <property type="match status" value="1"/>
</dbReference>
<evidence type="ECO:0000256" key="10">
    <source>
        <dbReference type="ARBA" id="ARBA00023004"/>
    </source>
</evidence>
<dbReference type="Gene3D" id="1.10.630.10">
    <property type="entry name" value="Cytochrome P450"/>
    <property type="match status" value="1"/>
</dbReference>
<feature type="binding site" description="axial binding residue" evidence="13">
    <location>
        <position position="461"/>
    </location>
    <ligand>
        <name>heme</name>
        <dbReference type="ChEBI" id="CHEBI:30413"/>
    </ligand>
    <ligandPart>
        <name>Fe</name>
        <dbReference type="ChEBI" id="CHEBI:18248"/>
    </ligandPart>
</feature>
<evidence type="ECO:0000256" key="6">
    <source>
        <dbReference type="ARBA" id="ARBA00022723"/>
    </source>
</evidence>
<dbReference type="PRINTS" id="PR00463">
    <property type="entry name" value="EP450I"/>
</dbReference>
<keyword evidence="11 14" id="KW-0503">Monooxygenase</keyword>
<evidence type="ECO:0000256" key="9">
    <source>
        <dbReference type="ARBA" id="ARBA00023002"/>
    </source>
</evidence>
<dbReference type="GO" id="GO:0005506">
    <property type="term" value="F:iron ion binding"/>
    <property type="evidence" value="ECO:0007669"/>
    <property type="project" value="InterPro"/>
</dbReference>
<evidence type="ECO:0000256" key="15">
    <source>
        <dbReference type="SAM" id="Phobius"/>
    </source>
</evidence>
<organism evidence="16 17">
    <name type="scientific">Folsomia candida</name>
    <name type="common">Springtail</name>
    <dbReference type="NCBI Taxonomy" id="158441"/>
    <lineage>
        <taxon>Eukaryota</taxon>
        <taxon>Metazoa</taxon>
        <taxon>Ecdysozoa</taxon>
        <taxon>Arthropoda</taxon>
        <taxon>Hexapoda</taxon>
        <taxon>Collembola</taxon>
        <taxon>Entomobryomorpha</taxon>
        <taxon>Isotomoidea</taxon>
        <taxon>Isotomidae</taxon>
        <taxon>Proisotominae</taxon>
        <taxon>Folsomia</taxon>
    </lineage>
</organism>
<keyword evidence="17" id="KW-1185">Reference proteome</keyword>
<keyword evidence="7" id="KW-0256">Endoplasmic reticulum</keyword>
<evidence type="ECO:0000256" key="14">
    <source>
        <dbReference type="RuleBase" id="RU000461"/>
    </source>
</evidence>
<dbReference type="GO" id="GO:0005789">
    <property type="term" value="C:endoplasmic reticulum membrane"/>
    <property type="evidence" value="ECO:0007669"/>
    <property type="project" value="UniProtKB-SubCell"/>
</dbReference>
<reference evidence="16 17" key="1">
    <citation type="submission" date="2015-12" db="EMBL/GenBank/DDBJ databases">
        <title>The genome of Folsomia candida.</title>
        <authorList>
            <person name="Faddeeva A."/>
            <person name="Derks M.F."/>
            <person name="Anvar Y."/>
            <person name="Smit S."/>
            <person name="Van Straalen N."/>
            <person name="Roelofs D."/>
        </authorList>
    </citation>
    <scope>NUCLEOTIDE SEQUENCE [LARGE SCALE GENOMIC DNA]</scope>
    <source>
        <strain evidence="16 17">VU population</strain>
        <tissue evidence="16">Whole body</tissue>
    </source>
</reference>
<gene>
    <name evidence="16" type="ORF">Fcan01_06878</name>
</gene>
<dbReference type="CDD" id="cd20628">
    <property type="entry name" value="CYP4"/>
    <property type="match status" value="1"/>
</dbReference>
<dbReference type="InterPro" id="IPR017972">
    <property type="entry name" value="Cyt_P450_CS"/>
</dbReference>
<keyword evidence="9 14" id="KW-0560">Oxidoreductase</keyword>
<evidence type="ECO:0000256" key="5">
    <source>
        <dbReference type="ARBA" id="ARBA00022617"/>
    </source>
</evidence>
<keyword evidence="15" id="KW-0812">Transmembrane</keyword>
<evidence type="ECO:0000313" key="17">
    <source>
        <dbReference type="Proteomes" id="UP000198287"/>
    </source>
</evidence>
<keyword evidence="5 13" id="KW-0349">Heme</keyword>
<dbReference type="InterPro" id="IPR050196">
    <property type="entry name" value="Cytochrome_P450_Monoox"/>
</dbReference>
<evidence type="ECO:0000256" key="7">
    <source>
        <dbReference type="ARBA" id="ARBA00022824"/>
    </source>
</evidence>
<feature type="transmembrane region" description="Helical" evidence="15">
    <location>
        <begin position="20"/>
        <end position="39"/>
    </location>
</feature>
<evidence type="ECO:0000256" key="3">
    <source>
        <dbReference type="ARBA" id="ARBA00004586"/>
    </source>
</evidence>
<dbReference type="OrthoDB" id="1372046at2759"/>
<dbReference type="Proteomes" id="UP000198287">
    <property type="component" value="Unassembled WGS sequence"/>
</dbReference>
<keyword evidence="12 15" id="KW-0472">Membrane</keyword>
<comment type="subcellular location">
    <subcellularLocation>
        <location evidence="3">Endoplasmic reticulum membrane</location>
    </subcellularLocation>
    <subcellularLocation>
        <location evidence="2">Microsome membrane</location>
    </subcellularLocation>
</comment>
<dbReference type="InterPro" id="IPR001128">
    <property type="entry name" value="Cyt_P450"/>
</dbReference>
<dbReference type="OMA" id="FINTIMD"/>
<sequence>MDIHPGDTILTNKHSEFRNPFWLVLLTLAIVLACMLDYVTTRLTKKAKLANKIPGAPLTYVPFIGNVGYFVFRTNLKEAITDYLEKYGRVCRLWKFGLPIIFIGEGKAAETLLHNADLYEKGDDNWAVKEFLGNGLVTGSGLKVRHERKLLNPGFNRQLFDGFLDVFNKESRKLLEILDNKFKNLQQTSHMNIHPDILRCSLEIVFQTSLGKEMHIQNEGETKGFVEAFAIGSRGMHLRFFKPWMTLPIIIDILGIRKEEEECMKFIRTAILGALYDRRDARQNGTVISSEGKTKPFIDVLLDVAGDNFSEQDFFDHLISIGSDTISNAINFSLFLMANYPEYQKRVHEEIDAVFWGEMDRDVTMADLAELRYLEMCLKESLRIYPPIPLMSRKMLFNVKLENGLTLPKGSDAVFLIYDVHRDPAIFPDPEVYDPERFAPDAAASRSQGCFIPFGTGLRNCIGQKFALMEARVVLAHLLRHFEVSSPQRQTDIKFLYGVPVEPHPSIKLHLKRRSAQAANKEE</sequence>
<comment type="similarity">
    <text evidence="4 14">Belongs to the cytochrome P450 family.</text>
</comment>
<dbReference type="AlphaFoldDB" id="A0A226ENJ9"/>
<evidence type="ECO:0000313" key="16">
    <source>
        <dbReference type="EMBL" id="OXA58707.1"/>
    </source>
</evidence>
<dbReference type="Pfam" id="PF00067">
    <property type="entry name" value="p450"/>
    <property type="match status" value="1"/>
</dbReference>
<dbReference type="GO" id="GO:0016705">
    <property type="term" value="F:oxidoreductase activity, acting on paired donors, with incorporation or reduction of molecular oxygen"/>
    <property type="evidence" value="ECO:0007669"/>
    <property type="project" value="InterPro"/>
</dbReference>
<evidence type="ECO:0000256" key="8">
    <source>
        <dbReference type="ARBA" id="ARBA00022848"/>
    </source>
</evidence>
<name>A0A226ENJ9_FOLCA</name>
<keyword evidence="10 13" id="KW-0408">Iron</keyword>
<evidence type="ECO:0000256" key="1">
    <source>
        <dbReference type="ARBA" id="ARBA00001971"/>
    </source>
</evidence>
<evidence type="ECO:0000256" key="2">
    <source>
        <dbReference type="ARBA" id="ARBA00004524"/>
    </source>
</evidence>
<evidence type="ECO:0000256" key="12">
    <source>
        <dbReference type="ARBA" id="ARBA00023136"/>
    </source>
</evidence>
<keyword evidence="8" id="KW-0492">Microsome</keyword>
<keyword evidence="6 13" id="KW-0479">Metal-binding</keyword>
<dbReference type="PROSITE" id="PS00086">
    <property type="entry name" value="CYTOCHROME_P450"/>
    <property type="match status" value="1"/>
</dbReference>
<comment type="cofactor">
    <cofactor evidence="1 13">
        <name>heme</name>
        <dbReference type="ChEBI" id="CHEBI:30413"/>
    </cofactor>
</comment>
<dbReference type="SUPFAM" id="SSF48264">
    <property type="entry name" value="Cytochrome P450"/>
    <property type="match status" value="1"/>
</dbReference>